<organism evidence="3 4">
    <name type="scientific">Bacteroides fragilis</name>
    <dbReference type="NCBI Taxonomy" id="817"/>
    <lineage>
        <taxon>Bacteria</taxon>
        <taxon>Pseudomonadati</taxon>
        <taxon>Bacteroidota</taxon>
        <taxon>Bacteroidia</taxon>
        <taxon>Bacteroidales</taxon>
        <taxon>Bacteroidaceae</taxon>
        <taxon>Bacteroides</taxon>
    </lineage>
</organism>
<dbReference type="CDD" id="cd00146">
    <property type="entry name" value="PKD"/>
    <property type="match status" value="2"/>
</dbReference>
<name>A0A396BPI4_BACFG</name>
<keyword evidence="1" id="KW-0472">Membrane</keyword>
<gene>
    <name evidence="3" type="ORF">DW228_18375</name>
</gene>
<dbReference type="RefSeq" id="WP_122330584.1">
    <property type="nucleotide sequence ID" value="NZ_JAQDYY010000019.1"/>
</dbReference>
<evidence type="ECO:0000313" key="3">
    <source>
        <dbReference type="EMBL" id="RHH07900.1"/>
    </source>
</evidence>
<feature type="domain" description="PKD" evidence="2">
    <location>
        <begin position="51"/>
        <end position="93"/>
    </location>
</feature>
<dbReference type="InterPro" id="IPR013783">
    <property type="entry name" value="Ig-like_fold"/>
</dbReference>
<feature type="transmembrane region" description="Helical" evidence="1">
    <location>
        <begin position="12"/>
        <end position="30"/>
    </location>
</feature>
<dbReference type="Pfam" id="PF00801">
    <property type="entry name" value="PKD"/>
    <property type="match status" value="1"/>
</dbReference>
<sequence length="294" mass="33648">MGRILNRKTSIEIAAILICFLITLMIRAYFSTRTVQAFVTPVDVAVDEPVFFSDSTQRAKQWVWNFGNGDTLCTKSGKYKYKSPGKYQIKLTVDGSIEKKMIVNVKPEIKADITNTLIKIIAPGMAIQGENVIFKGEGEAKEWRWDFGETVNIDSRERTPIYAYQEPGIYEVQLTTENTRYPIRHTIEILPKYMDNDSTDVFVLVGNDIKEKLQAIVDGKPFNTNFNYIMKNYLCDNPDVVVIVNNSKKNDFYSYCQGLRIIGRKKTIIDNVIVDVDENNSECVLKLTVTQYEK</sequence>
<dbReference type="PROSITE" id="PS50093">
    <property type="entry name" value="PKD"/>
    <property type="match status" value="2"/>
</dbReference>
<dbReference type="SMART" id="SM00089">
    <property type="entry name" value="PKD"/>
    <property type="match status" value="2"/>
</dbReference>
<dbReference type="InterPro" id="IPR000601">
    <property type="entry name" value="PKD_dom"/>
</dbReference>
<dbReference type="AlphaFoldDB" id="A0A396BPI4"/>
<dbReference type="SUPFAM" id="SSF49299">
    <property type="entry name" value="PKD domain"/>
    <property type="match status" value="2"/>
</dbReference>
<protein>
    <submittedName>
        <fullName evidence="3">PKD domain-containing protein</fullName>
    </submittedName>
</protein>
<keyword evidence="1" id="KW-0812">Transmembrane</keyword>
<accession>A0A396BPI4</accession>
<dbReference type="Gene3D" id="2.60.40.10">
    <property type="entry name" value="Immunoglobulins"/>
    <property type="match status" value="2"/>
</dbReference>
<keyword evidence="1" id="KW-1133">Transmembrane helix</keyword>
<evidence type="ECO:0000259" key="2">
    <source>
        <dbReference type="PROSITE" id="PS50093"/>
    </source>
</evidence>
<dbReference type="InterPro" id="IPR022409">
    <property type="entry name" value="PKD/Chitinase_dom"/>
</dbReference>
<evidence type="ECO:0000256" key="1">
    <source>
        <dbReference type="SAM" id="Phobius"/>
    </source>
</evidence>
<dbReference type="InterPro" id="IPR035986">
    <property type="entry name" value="PKD_dom_sf"/>
</dbReference>
<reference evidence="3 4" key="1">
    <citation type="submission" date="2018-08" db="EMBL/GenBank/DDBJ databases">
        <title>A genome reference for cultivated species of the human gut microbiota.</title>
        <authorList>
            <person name="Zou Y."/>
            <person name="Xue W."/>
            <person name="Luo G."/>
        </authorList>
    </citation>
    <scope>NUCLEOTIDE SEQUENCE [LARGE SCALE GENOMIC DNA]</scope>
    <source>
        <strain evidence="3 4">AM18-6</strain>
    </source>
</reference>
<dbReference type="Proteomes" id="UP000266644">
    <property type="component" value="Unassembled WGS sequence"/>
</dbReference>
<dbReference type="Pfam" id="PF18911">
    <property type="entry name" value="PKD_4"/>
    <property type="match status" value="1"/>
</dbReference>
<evidence type="ECO:0000313" key="4">
    <source>
        <dbReference type="Proteomes" id="UP000266644"/>
    </source>
</evidence>
<dbReference type="EMBL" id="QRJE01000032">
    <property type="protein sequence ID" value="RHH07900.1"/>
    <property type="molecule type" value="Genomic_DNA"/>
</dbReference>
<feature type="domain" description="PKD" evidence="2">
    <location>
        <begin position="138"/>
        <end position="179"/>
    </location>
</feature>
<proteinExistence type="predicted"/>
<comment type="caution">
    <text evidence="3">The sequence shown here is derived from an EMBL/GenBank/DDBJ whole genome shotgun (WGS) entry which is preliminary data.</text>
</comment>